<dbReference type="InterPro" id="IPR050090">
    <property type="entry name" value="Tyrosine_recombinase_XerCD"/>
</dbReference>
<proteinExistence type="predicted"/>
<dbReference type="Gene3D" id="1.10.443.10">
    <property type="entry name" value="Intergrase catalytic core"/>
    <property type="match status" value="1"/>
</dbReference>
<evidence type="ECO:0000256" key="1">
    <source>
        <dbReference type="ARBA" id="ARBA00004496"/>
    </source>
</evidence>
<protein>
    <submittedName>
        <fullName evidence="5">Tyrosine-type recombinase/integrase</fullName>
    </submittedName>
</protein>
<dbReference type="InterPro" id="IPR013762">
    <property type="entry name" value="Integrase-like_cat_sf"/>
</dbReference>
<dbReference type="RefSeq" id="WP_311502808.1">
    <property type="nucleotide sequence ID" value="NZ_JAVRHK010000004.1"/>
</dbReference>
<sequence length="335" mass="38465">MTNPFDYQGVLAPYMKALIRIKESCGQTVMGTKWTYKEFDEFTIQYGLSKPIITKELIGTWAKSRVNDCSRTFYGKCSRLSQLAKYMNEHGIKSYIMPLPKCTNDRGFLPYIFSEEQMQSIFQEADGLQRQSHRKDDPIISVPCLIRLLYSTGLRITEAISLRNNDVDLNRNILKVGTWGSTKNGEERLVPICNTLKENLQNYLHYRSMLPVKGVTDNDHPFFVKLNGEALSSANAYHWFKKVYRQCGIAYKGERFGPRIQDLRHTMATHSLAKMVREGLDIYAALPLLSANLGHKSLSSTEGYVRLTCSEYPKLLEQCSSLNNFIYPEKYDNNE</sequence>
<accession>A0ABU3D4N5</accession>
<evidence type="ECO:0000256" key="3">
    <source>
        <dbReference type="ARBA" id="ARBA00023172"/>
    </source>
</evidence>
<organism evidence="5 6">
    <name type="scientific">Autumnicola musiva</name>
    <dbReference type="NCBI Taxonomy" id="3075589"/>
    <lineage>
        <taxon>Bacteria</taxon>
        <taxon>Pseudomonadati</taxon>
        <taxon>Bacteroidota</taxon>
        <taxon>Flavobacteriia</taxon>
        <taxon>Flavobacteriales</taxon>
        <taxon>Flavobacteriaceae</taxon>
        <taxon>Autumnicola</taxon>
    </lineage>
</organism>
<keyword evidence="2" id="KW-0229">DNA integration</keyword>
<dbReference type="PROSITE" id="PS51898">
    <property type="entry name" value="TYR_RECOMBINASE"/>
    <property type="match status" value="1"/>
</dbReference>
<dbReference type="Pfam" id="PF00589">
    <property type="entry name" value="Phage_integrase"/>
    <property type="match status" value="1"/>
</dbReference>
<dbReference type="Proteomes" id="UP001262582">
    <property type="component" value="Unassembled WGS sequence"/>
</dbReference>
<feature type="domain" description="Tyr recombinase" evidence="4">
    <location>
        <begin position="108"/>
        <end position="317"/>
    </location>
</feature>
<evidence type="ECO:0000256" key="2">
    <source>
        <dbReference type="ARBA" id="ARBA00022908"/>
    </source>
</evidence>
<dbReference type="EMBL" id="JAVRHK010000004">
    <property type="protein sequence ID" value="MDT0676464.1"/>
    <property type="molecule type" value="Genomic_DNA"/>
</dbReference>
<reference evidence="5 6" key="1">
    <citation type="submission" date="2023-09" db="EMBL/GenBank/DDBJ databases">
        <authorList>
            <person name="Rey-Velasco X."/>
        </authorList>
    </citation>
    <scope>NUCLEOTIDE SEQUENCE [LARGE SCALE GENOMIC DNA]</scope>
    <source>
        <strain evidence="5 6">F117</strain>
    </source>
</reference>
<keyword evidence="6" id="KW-1185">Reference proteome</keyword>
<evidence type="ECO:0000259" key="4">
    <source>
        <dbReference type="PROSITE" id="PS51898"/>
    </source>
</evidence>
<keyword evidence="3" id="KW-0233">DNA recombination</keyword>
<evidence type="ECO:0000313" key="6">
    <source>
        <dbReference type="Proteomes" id="UP001262582"/>
    </source>
</evidence>
<dbReference type="InterPro" id="IPR011010">
    <property type="entry name" value="DNA_brk_join_enz"/>
</dbReference>
<name>A0ABU3D4N5_9FLAO</name>
<evidence type="ECO:0000313" key="5">
    <source>
        <dbReference type="EMBL" id="MDT0676464.1"/>
    </source>
</evidence>
<comment type="subcellular location">
    <subcellularLocation>
        <location evidence="1">Cytoplasm</location>
    </subcellularLocation>
</comment>
<dbReference type="PANTHER" id="PTHR30349">
    <property type="entry name" value="PHAGE INTEGRASE-RELATED"/>
    <property type="match status" value="1"/>
</dbReference>
<dbReference type="SUPFAM" id="SSF56349">
    <property type="entry name" value="DNA breaking-rejoining enzymes"/>
    <property type="match status" value="1"/>
</dbReference>
<comment type="caution">
    <text evidence="5">The sequence shown here is derived from an EMBL/GenBank/DDBJ whole genome shotgun (WGS) entry which is preliminary data.</text>
</comment>
<dbReference type="PANTHER" id="PTHR30349:SF77">
    <property type="entry name" value="TYROSINE RECOMBINASE XERC"/>
    <property type="match status" value="1"/>
</dbReference>
<gene>
    <name evidence="5" type="ORF">RM539_07705</name>
</gene>
<dbReference type="InterPro" id="IPR002104">
    <property type="entry name" value="Integrase_catalytic"/>
</dbReference>